<reference evidence="3 4" key="1">
    <citation type="submission" date="2018-07" db="EMBL/GenBank/DDBJ databases">
        <title>Phylogenomic Insights into understanding Host Adaptation of Lactobacillus reuteri by a novel species, Lactobacillus spp. M31.</title>
        <authorList>
            <person name="Sharma S."/>
            <person name="Patil P."/>
            <person name="Korpole S."/>
            <person name="Patil P.B."/>
        </authorList>
    </citation>
    <scope>NUCLEOTIDE SEQUENCE [LARGE SCALE GENOMIC DNA]</scope>
    <source>
        <strain evidence="3 4">M31</strain>
    </source>
</reference>
<dbReference type="Proteomes" id="UP000704341">
    <property type="component" value="Unassembled WGS sequence"/>
</dbReference>
<dbReference type="InterPro" id="IPR051910">
    <property type="entry name" value="ComF/GntX_DNA_util-trans"/>
</dbReference>
<dbReference type="PANTHER" id="PTHR47505">
    <property type="entry name" value="DNA UTILIZATION PROTEIN YHGH"/>
    <property type="match status" value="1"/>
</dbReference>
<gene>
    <name evidence="3" type="ORF">DTK66_07485</name>
</gene>
<organism evidence="3 4">
    <name type="scientific">Limosilactobacillus walteri</name>
    <dbReference type="NCBI Taxonomy" id="2268022"/>
    <lineage>
        <taxon>Bacteria</taxon>
        <taxon>Bacillati</taxon>
        <taxon>Bacillota</taxon>
        <taxon>Bacilli</taxon>
        <taxon>Lactobacillales</taxon>
        <taxon>Lactobacillaceae</taxon>
        <taxon>Limosilactobacillus</taxon>
    </lineage>
</organism>
<dbReference type="SUPFAM" id="SSF53271">
    <property type="entry name" value="PRTase-like"/>
    <property type="match status" value="1"/>
</dbReference>
<dbReference type="InterPro" id="IPR029057">
    <property type="entry name" value="PRTase-like"/>
</dbReference>
<keyword evidence="4" id="KW-1185">Reference proteome</keyword>
<dbReference type="InterPro" id="IPR000836">
    <property type="entry name" value="PRTase_dom"/>
</dbReference>
<evidence type="ECO:0000256" key="1">
    <source>
        <dbReference type="ARBA" id="ARBA00008007"/>
    </source>
</evidence>
<evidence type="ECO:0000259" key="2">
    <source>
        <dbReference type="Pfam" id="PF00156"/>
    </source>
</evidence>
<proteinExistence type="inferred from homology"/>
<dbReference type="EMBL" id="QORN01000029">
    <property type="protein sequence ID" value="MBD5806934.1"/>
    <property type="molecule type" value="Genomic_DNA"/>
</dbReference>
<dbReference type="CDD" id="cd06223">
    <property type="entry name" value="PRTases_typeI"/>
    <property type="match status" value="1"/>
</dbReference>
<dbReference type="Gene3D" id="3.40.50.2020">
    <property type="match status" value="1"/>
</dbReference>
<feature type="domain" description="Phosphoribosyltransferase" evidence="2">
    <location>
        <begin position="163"/>
        <end position="226"/>
    </location>
</feature>
<comment type="similarity">
    <text evidence="1">Belongs to the ComF/GntX family.</text>
</comment>
<accession>A0ABR8P846</accession>
<sequence>MKCLLCNKIISVRLTIRDIFWPSEILNQATCPECTNKFVHWQTVNRCRGCGRSGMEKGQLLCSECNYWKQMYGWYLHHHGIYRYNSMMKEYMRRYKFDGDYRLRKVFQCEFSTYIRQIPTDYIVPIPITTTTWQTRGFNQVVGLLREVPYLTALQTKIEKKAPQSSKNRQERLAASQPFILKTPAKFKHKKILLIDDVYTTGRTLYHAAELFHQAGGDWVGSVSLAR</sequence>
<protein>
    <submittedName>
        <fullName evidence="3">ComF family protein</fullName>
    </submittedName>
</protein>
<evidence type="ECO:0000313" key="4">
    <source>
        <dbReference type="Proteomes" id="UP000704341"/>
    </source>
</evidence>
<dbReference type="PANTHER" id="PTHR47505:SF1">
    <property type="entry name" value="DNA UTILIZATION PROTEIN YHGH"/>
    <property type="match status" value="1"/>
</dbReference>
<evidence type="ECO:0000313" key="3">
    <source>
        <dbReference type="EMBL" id="MBD5806934.1"/>
    </source>
</evidence>
<comment type="caution">
    <text evidence="3">The sequence shown here is derived from an EMBL/GenBank/DDBJ whole genome shotgun (WGS) entry which is preliminary data.</text>
</comment>
<name>A0ABR8P846_9LACO</name>
<dbReference type="Pfam" id="PF00156">
    <property type="entry name" value="Pribosyltran"/>
    <property type="match status" value="1"/>
</dbReference>